<dbReference type="EMBL" id="SFCA01000101">
    <property type="protein sequence ID" value="TRT55063.1"/>
    <property type="molecule type" value="Genomic_DNA"/>
</dbReference>
<name>A0A551Y268_MICAE</name>
<reference evidence="1 2" key="1">
    <citation type="submission" date="2019-01" db="EMBL/GenBank/DDBJ databases">
        <title>Coherence of Microcystis species and biogeography revealed through population genomics.</title>
        <authorList>
            <person name="Perez-Carrascal O.M."/>
            <person name="Terrat Y."/>
            <person name="Giani A."/>
            <person name="Fortin N."/>
            <person name="Tromas N."/>
            <person name="Shapiro B.J."/>
        </authorList>
    </citation>
    <scope>NUCLEOTIDE SEQUENCE [LARGE SCALE GENOMIC DNA]</scope>
    <source>
        <strain evidence="1">Ma_QC_C_20070703_M131</strain>
    </source>
</reference>
<proteinExistence type="predicted"/>
<sequence>MDTFSLSLYGYRFFFFSCEETRMYVNVHCAEGEAKFWLEPQIELARNYNLSRKQLQAIETIIEERQNELRNAWTKYFSS</sequence>
<dbReference type="AlphaFoldDB" id="A0A551Y268"/>
<dbReference type="Pfam" id="PF13711">
    <property type="entry name" value="DUF4160"/>
    <property type="match status" value="1"/>
</dbReference>
<comment type="caution">
    <text evidence="1">The sequence shown here is derived from an EMBL/GenBank/DDBJ whole genome shotgun (WGS) entry which is preliminary data.</text>
</comment>
<organism evidence="1 2">
    <name type="scientific">Microcystis aeruginosa Ma_QC_C_20070703_M131</name>
    <dbReference type="NCBI Taxonomy" id="2486263"/>
    <lineage>
        <taxon>Bacteria</taxon>
        <taxon>Bacillati</taxon>
        <taxon>Cyanobacteriota</taxon>
        <taxon>Cyanophyceae</taxon>
        <taxon>Oscillatoriophycideae</taxon>
        <taxon>Chroococcales</taxon>
        <taxon>Microcystaceae</taxon>
        <taxon>Microcystis</taxon>
    </lineage>
</organism>
<accession>A0A551Y268</accession>
<dbReference type="Proteomes" id="UP000316443">
    <property type="component" value="Unassembled WGS sequence"/>
</dbReference>
<protein>
    <submittedName>
        <fullName evidence="1">DUF4160 domain-containing protein</fullName>
    </submittedName>
</protein>
<dbReference type="InterPro" id="IPR025427">
    <property type="entry name" value="DUF4160"/>
</dbReference>
<evidence type="ECO:0000313" key="1">
    <source>
        <dbReference type="EMBL" id="TRT55063.1"/>
    </source>
</evidence>
<evidence type="ECO:0000313" key="2">
    <source>
        <dbReference type="Proteomes" id="UP000316443"/>
    </source>
</evidence>
<gene>
    <name evidence="1" type="ORF">EWV85_10065</name>
</gene>